<comment type="caution">
    <text evidence="5">The sequence shown here is derived from an EMBL/GenBank/DDBJ whole genome shotgun (WGS) entry which is preliminary data.</text>
</comment>
<evidence type="ECO:0000259" key="4">
    <source>
        <dbReference type="PROSITE" id="PS50850"/>
    </source>
</evidence>
<dbReference type="AlphaFoldDB" id="A0A8X6QS69"/>
<proteinExistence type="predicted"/>
<dbReference type="OrthoDB" id="6416467at2759"/>
<reference evidence="5" key="1">
    <citation type="submission" date="2020-08" db="EMBL/GenBank/DDBJ databases">
        <title>Multicomponent nature underlies the extraordinary mechanical properties of spider dragline silk.</title>
        <authorList>
            <person name="Kono N."/>
            <person name="Nakamura H."/>
            <person name="Mori M."/>
            <person name="Yoshida Y."/>
            <person name="Ohtoshi R."/>
            <person name="Malay A.D."/>
            <person name="Moran D.A.P."/>
            <person name="Tomita M."/>
            <person name="Numata K."/>
            <person name="Arakawa K."/>
        </authorList>
    </citation>
    <scope>NUCLEOTIDE SEQUENCE</scope>
</reference>
<dbReference type="PANTHER" id="PTHR11360">
    <property type="entry name" value="MONOCARBOXYLATE TRANSPORTER"/>
    <property type="match status" value="1"/>
</dbReference>
<feature type="transmembrane region" description="Helical" evidence="3">
    <location>
        <begin position="82"/>
        <end position="101"/>
    </location>
</feature>
<evidence type="ECO:0000256" key="2">
    <source>
        <dbReference type="SAM" id="MobiDB-lite"/>
    </source>
</evidence>
<evidence type="ECO:0000313" key="5">
    <source>
        <dbReference type="EMBL" id="GFU40620.1"/>
    </source>
</evidence>
<dbReference type="GO" id="GO:0008028">
    <property type="term" value="F:monocarboxylic acid transmembrane transporter activity"/>
    <property type="evidence" value="ECO:0007669"/>
    <property type="project" value="TreeGrafter"/>
</dbReference>
<organism evidence="5 6">
    <name type="scientific">Nephila pilipes</name>
    <name type="common">Giant wood spider</name>
    <name type="synonym">Nephila maculata</name>
    <dbReference type="NCBI Taxonomy" id="299642"/>
    <lineage>
        <taxon>Eukaryota</taxon>
        <taxon>Metazoa</taxon>
        <taxon>Ecdysozoa</taxon>
        <taxon>Arthropoda</taxon>
        <taxon>Chelicerata</taxon>
        <taxon>Arachnida</taxon>
        <taxon>Araneae</taxon>
        <taxon>Araneomorphae</taxon>
        <taxon>Entelegynae</taxon>
        <taxon>Araneoidea</taxon>
        <taxon>Nephilidae</taxon>
        <taxon>Nephila</taxon>
    </lineage>
</organism>
<dbReference type="InterPro" id="IPR011701">
    <property type="entry name" value="MFS"/>
</dbReference>
<keyword evidence="3" id="KW-0472">Membrane</keyword>
<accession>A0A8X6QS69</accession>
<dbReference type="PROSITE" id="PS50850">
    <property type="entry name" value="MFS"/>
    <property type="match status" value="1"/>
</dbReference>
<sequence>MAKKEDVPDSARSWAIAFAAFAINSLMAGIFRSIGHLYVAIMDAHGVSRFQANMPFSVRNVVRNIGAPVAGAIGQRFGARNVTLLGVALGSLGILLCSFAPNVLWITLLWGGIHGIGVALGGTLISVVVTQHFVKHQATASGFAFSGSCFGSFFLPALMEHLLLRYGLNGSFLLLGGLLMHTIPAALILKEPSWMRRKDTITSEIPSSKRTTNAGEFPASKESENVITINYKNRSCSGDLERNIYEKSEECFSNLNSEKNGINNPAFTSSITNVEDISKNKVEEVKNSEKKSRNFSSNGAEIQNSMPEQQKQETSFNKAIISVLSNPMFFMISLSLVAFSVLIDPVFIVIVDFIMDKGFDEEVGKYFISAMSFGDLVGKLSFGWITFIVPRYDK</sequence>
<evidence type="ECO:0000256" key="1">
    <source>
        <dbReference type="ARBA" id="ARBA00004141"/>
    </source>
</evidence>
<evidence type="ECO:0000256" key="3">
    <source>
        <dbReference type="SAM" id="Phobius"/>
    </source>
</evidence>
<feature type="transmembrane region" description="Helical" evidence="3">
    <location>
        <begin position="107"/>
        <end position="129"/>
    </location>
</feature>
<dbReference type="GO" id="GO:0016020">
    <property type="term" value="C:membrane"/>
    <property type="evidence" value="ECO:0007669"/>
    <property type="project" value="UniProtKB-SubCell"/>
</dbReference>
<feature type="transmembrane region" description="Helical" evidence="3">
    <location>
        <begin position="366"/>
        <end position="389"/>
    </location>
</feature>
<feature type="transmembrane region" description="Helical" evidence="3">
    <location>
        <begin position="12"/>
        <end position="31"/>
    </location>
</feature>
<gene>
    <name evidence="5" type="ORF">NPIL_134551</name>
</gene>
<dbReference type="PANTHER" id="PTHR11360:SF303">
    <property type="entry name" value="MAJOR FACILITATOR SUPERFAMILY (MFS) PROFILE DOMAIN-CONTAINING PROTEIN"/>
    <property type="match status" value="1"/>
</dbReference>
<feature type="transmembrane region" description="Helical" evidence="3">
    <location>
        <begin position="141"/>
        <end position="159"/>
    </location>
</feature>
<dbReference type="Gene3D" id="1.20.1250.20">
    <property type="entry name" value="MFS general substrate transporter like domains"/>
    <property type="match status" value="1"/>
</dbReference>
<dbReference type="Proteomes" id="UP000887013">
    <property type="component" value="Unassembled WGS sequence"/>
</dbReference>
<feature type="transmembrane region" description="Helical" evidence="3">
    <location>
        <begin position="328"/>
        <end position="354"/>
    </location>
</feature>
<keyword evidence="3" id="KW-1133">Transmembrane helix</keyword>
<keyword evidence="3" id="KW-0812">Transmembrane</keyword>
<evidence type="ECO:0000313" key="6">
    <source>
        <dbReference type="Proteomes" id="UP000887013"/>
    </source>
</evidence>
<comment type="subcellular location">
    <subcellularLocation>
        <location evidence="1">Membrane</location>
        <topology evidence="1">Multi-pass membrane protein</topology>
    </subcellularLocation>
</comment>
<dbReference type="SUPFAM" id="SSF103473">
    <property type="entry name" value="MFS general substrate transporter"/>
    <property type="match status" value="1"/>
</dbReference>
<dbReference type="InterPro" id="IPR020846">
    <property type="entry name" value="MFS_dom"/>
</dbReference>
<feature type="region of interest" description="Disordered" evidence="2">
    <location>
        <begin position="288"/>
        <end position="309"/>
    </location>
</feature>
<feature type="compositionally biased region" description="Polar residues" evidence="2">
    <location>
        <begin position="294"/>
        <end position="309"/>
    </location>
</feature>
<feature type="transmembrane region" description="Helical" evidence="3">
    <location>
        <begin position="171"/>
        <end position="189"/>
    </location>
</feature>
<dbReference type="InterPro" id="IPR036259">
    <property type="entry name" value="MFS_trans_sf"/>
</dbReference>
<keyword evidence="6" id="KW-1185">Reference proteome</keyword>
<dbReference type="EMBL" id="BMAW01035696">
    <property type="protein sequence ID" value="GFU40620.1"/>
    <property type="molecule type" value="Genomic_DNA"/>
</dbReference>
<protein>
    <recommendedName>
        <fullName evidence="4">Major facilitator superfamily (MFS) profile domain-containing protein</fullName>
    </recommendedName>
</protein>
<dbReference type="InterPro" id="IPR050327">
    <property type="entry name" value="Proton-linked_MCT"/>
</dbReference>
<feature type="domain" description="Major facilitator superfamily (MFS) profile" evidence="4">
    <location>
        <begin position="13"/>
        <end position="394"/>
    </location>
</feature>
<dbReference type="Pfam" id="PF07690">
    <property type="entry name" value="MFS_1"/>
    <property type="match status" value="1"/>
</dbReference>
<name>A0A8X6QS69_NEPPI</name>